<feature type="domain" description="ATPase AAA-type core" evidence="2">
    <location>
        <begin position="27"/>
        <end position="327"/>
    </location>
</feature>
<keyword evidence="1" id="KW-0227">DNA damage</keyword>
<dbReference type="InterPro" id="IPR027417">
    <property type="entry name" value="P-loop_NTPase"/>
</dbReference>
<proteinExistence type="predicted"/>
<dbReference type="PANTHER" id="PTHR32182">
    <property type="entry name" value="DNA REPLICATION AND REPAIR PROTEIN RECF"/>
    <property type="match status" value="1"/>
</dbReference>
<dbReference type="Pfam" id="PF13304">
    <property type="entry name" value="AAA_21"/>
    <property type="match status" value="1"/>
</dbReference>
<evidence type="ECO:0000256" key="1">
    <source>
        <dbReference type="ARBA" id="ARBA00023236"/>
    </source>
</evidence>
<organism evidence="3 4">
    <name type="scientific">Tersicoccus solisilvae</name>
    <dbReference type="NCBI Taxonomy" id="1882339"/>
    <lineage>
        <taxon>Bacteria</taxon>
        <taxon>Bacillati</taxon>
        <taxon>Actinomycetota</taxon>
        <taxon>Actinomycetes</taxon>
        <taxon>Micrococcales</taxon>
        <taxon>Micrococcaceae</taxon>
        <taxon>Tersicoccus</taxon>
    </lineage>
</organism>
<comment type="caution">
    <text evidence="3">The sequence shown here is derived from an EMBL/GenBank/DDBJ whole genome shotgun (WGS) entry which is preliminary data.</text>
</comment>
<dbReference type="PIRSF" id="PIRSF029347">
    <property type="entry name" value="RecF"/>
    <property type="match status" value="1"/>
</dbReference>
<dbReference type="Gene3D" id="3.40.50.300">
    <property type="entry name" value="P-loop containing nucleotide triphosphate hydrolases"/>
    <property type="match status" value="1"/>
</dbReference>
<protein>
    <submittedName>
        <fullName evidence="3">Chromosome segregation protein SMC</fullName>
    </submittedName>
</protein>
<dbReference type="InterPro" id="IPR003959">
    <property type="entry name" value="ATPase_AAA_core"/>
</dbReference>
<keyword evidence="4" id="KW-1185">Reference proteome</keyword>
<evidence type="ECO:0000259" key="2">
    <source>
        <dbReference type="Pfam" id="PF13304"/>
    </source>
</evidence>
<accession>A0ABQ1P8J5</accession>
<dbReference type="EMBL" id="BMJI01000009">
    <property type="protein sequence ID" value="GGC91223.1"/>
    <property type="molecule type" value="Genomic_DNA"/>
</dbReference>
<keyword evidence="1" id="KW-0742">SOS response</keyword>
<reference evidence="4" key="1">
    <citation type="journal article" date="2019" name="Int. J. Syst. Evol. Microbiol.">
        <title>The Global Catalogue of Microorganisms (GCM) 10K type strain sequencing project: providing services to taxonomists for standard genome sequencing and annotation.</title>
        <authorList>
            <consortium name="The Broad Institute Genomics Platform"/>
            <consortium name="The Broad Institute Genome Sequencing Center for Infectious Disease"/>
            <person name="Wu L."/>
            <person name="Ma J."/>
        </authorList>
    </citation>
    <scope>NUCLEOTIDE SEQUENCE [LARGE SCALE GENOMIC DNA]</scope>
    <source>
        <strain evidence="4">CGMCC 1.15480</strain>
    </source>
</reference>
<dbReference type="InterPro" id="IPR014555">
    <property type="entry name" value="RecF-like"/>
</dbReference>
<evidence type="ECO:0000313" key="4">
    <source>
        <dbReference type="Proteomes" id="UP000597761"/>
    </source>
</evidence>
<dbReference type="Proteomes" id="UP000597761">
    <property type="component" value="Unassembled WGS sequence"/>
</dbReference>
<dbReference type="PANTHER" id="PTHR32182:SF22">
    <property type="entry name" value="ATP-DEPENDENT ENDONUCLEASE, OLD FAMILY-RELATED"/>
    <property type="match status" value="1"/>
</dbReference>
<dbReference type="SUPFAM" id="SSF52540">
    <property type="entry name" value="P-loop containing nucleoside triphosphate hydrolases"/>
    <property type="match status" value="1"/>
</dbReference>
<gene>
    <name evidence="3" type="ORF">GCM10011512_17830</name>
</gene>
<sequence length="385" mass="42867">MYISRIRLKNWRNFRHLDFALDEQMYIIGPNASGKSNLLDALIFLRDIARPSGGGLQAAVTARGGLQKIRCLHARNDPEVRIEVFVSEVPGSASPVWRYALGLNQERRGRRRSVVSHEEVEHEGARIVSRPSKADAGDSELLTQTALEQIAENSKFRELARFLSEIAFVHLVPQLLKYPDLTGGIAVQDDPYGQGFLERIARAAPRVRDARLRRIQQALETAVPQFKEIRFVRDDVSGKPHLEARYAHHRPNAGWQREDSFSDGTLRLIALLWMLQEGSSVLQLEEPELSLNDAVVREIPALFKAVRAAAKRSRQVIATTHSDALLSNPGISSNQVLILEVGAEGTTGRLANEGEQMLLDAGLSPAEVLLPKTRAAGLTEFSQWQ</sequence>
<evidence type="ECO:0000313" key="3">
    <source>
        <dbReference type="EMBL" id="GGC91223.1"/>
    </source>
</evidence>
<name>A0ABQ1P8J5_9MICC</name>
<dbReference type="RefSeq" id="WP_188667998.1">
    <property type="nucleotide sequence ID" value="NZ_BMJI01000009.1"/>
</dbReference>